<accession>A0A640K8U3</accession>
<feature type="chain" id="PRO_5024943197" evidence="2">
    <location>
        <begin position="30"/>
        <end position="241"/>
    </location>
</feature>
<organism evidence="3 4">
    <name type="scientific">Leishmania tarentolae</name>
    <name type="common">Sauroleishmania tarentolae</name>
    <dbReference type="NCBI Taxonomy" id="5689"/>
    <lineage>
        <taxon>Eukaryota</taxon>
        <taxon>Discoba</taxon>
        <taxon>Euglenozoa</taxon>
        <taxon>Kinetoplastea</taxon>
        <taxon>Metakinetoplastina</taxon>
        <taxon>Trypanosomatida</taxon>
        <taxon>Trypanosomatidae</taxon>
        <taxon>Leishmaniinae</taxon>
        <taxon>Leishmania</taxon>
        <taxon>lizard Leishmania</taxon>
    </lineage>
</organism>
<proteinExistence type="predicted"/>
<sequence>MWTRASLASGLVLLHPFIPLFSFTRICAAASPLPGRRRKVVDPPPRITPVPYTFTQRSTVKRHMKLLKFVNSDAPHTLADVQLRNQRLWFSCRHGNATAAAKSWTLNAASPASLSGGYWLLDDSNNPICEITDVLLALPETTANAAGSSGTFAPRGVADKDIDGIDFRSKMGRQMERERATYGATSKTASKSARTMMNAEEVTEKKHERMKRERETVAEAIENNDASVIEPRKKERKNAKK</sequence>
<feature type="signal peptide" evidence="2">
    <location>
        <begin position="1"/>
        <end position="29"/>
    </location>
</feature>
<evidence type="ECO:0000313" key="4">
    <source>
        <dbReference type="Proteomes" id="UP000419144"/>
    </source>
</evidence>
<dbReference type="OrthoDB" id="272328at2759"/>
<dbReference type="VEuPathDB" id="TriTrypDB:LtaPh_0305300"/>
<name>A0A640K8U3_LEITA</name>
<dbReference type="AlphaFoldDB" id="A0A640K8U3"/>
<feature type="compositionally biased region" description="Basic and acidic residues" evidence="1">
    <location>
        <begin position="202"/>
        <end position="217"/>
    </location>
</feature>
<dbReference type="Proteomes" id="UP000419144">
    <property type="component" value="Unassembled WGS sequence"/>
</dbReference>
<reference evidence="3" key="1">
    <citation type="submission" date="2019-11" db="EMBL/GenBank/DDBJ databases">
        <title>Leishmania tarentolae CDS.</title>
        <authorList>
            <person name="Goto Y."/>
            <person name="Yamagishi J."/>
        </authorList>
    </citation>
    <scope>NUCLEOTIDE SEQUENCE [LARGE SCALE GENOMIC DNA]</scope>
    <source>
        <strain evidence="3">Parrot Tar II</strain>
    </source>
</reference>
<comment type="caution">
    <text evidence="3">The sequence shown here is derived from an EMBL/GenBank/DDBJ whole genome shotgun (WGS) entry which is preliminary data.</text>
</comment>
<evidence type="ECO:0000313" key="3">
    <source>
        <dbReference type="EMBL" id="GET85561.1"/>
    </source>
</evidence>
<dbReference type="EMBL" id="BLBS01000003">
    <property type="protein sequence ID" value="GET85561.1"/>
    <property type="molecule type" value="Genomic_DNA"/>
</dbReference>
<keyword evidence="4" id="KW-1185">Reference proteome</keyword>
<protein>
    <submittedName>
        <fullName evidence="3">Uncharacterized protein</fullName>
    </submittedName>
</protein>
<feature type="compositionally biased region" description="Polar residues" evidence="1">
    <location>
        <begin position="183"/>
        <end position="195"/>
    </location>
</feature>
<feature type="region of interest" description="Disordered" evidence="1">
    <location>
        <begin position="176"/>
        <end position="241"/>
    </location>
</feature>
<evidence type="ECO:0000256" key="2">
    <source>
        <dbReference type="SAM" id="SignalP"/>
    </source>
</evidence>
<keyword evidence="2" id="KW-0732">Signal</keyword>
<evidence type="ECO:0000256" key="1">
    <source>
        <dbReference type="SAM" id="MobiDB-lite"/>
    </source>
</evidence>
<gene>
    <name evidence="3" type="ORF">LtaPh_0305300</name>
</gene>